<dbReference type="Gene3D" id="3.40.190.10">
    <property type="entry name" value="Periplasmic binding protein-like II"/>
    <property type="match status" value="2"/>
</dbReference>
<reference evidence="3 4" key="1">
    <citation type="submission" date="2020-08" db="EMBL/GenBank/DDBJ databases">
        <title>Genomic Encyclopedia of Type Strains, Phase IV (KMG-IV): sequencing the most valuable type-strain genomes for metagenomic binning, comparative biology and taxonomic classification.</title>
        <authorList>
            <person name="Goeker M."/>
        </authorList>
    </citation>
    <scope>NUCLEOTIDE SEQUENCE [LARGE SCALE GENOMIC DNA]</scope>
    <source>
        <strain evidence="3 4">DSM 7050</strain>
    </source>
</reference>
<dbReference type="EMBL" id="JACHOT010000010">
    <property type="protein sequence ID" value="MBB4653184.1"/>
    <property type="molecule type" value="Genomic_DNA"/>
</dbReference>
<evidence type="ECO:0000256" key="1">
    <source>
        <dbReference type="SAM" id="SignalP"/>
    </source>
</evidence>
<comment type="caution">
    <text evidence="3">The sequence shown here is derived from an EMBL/GenBank/DDBJ whole genome shotgun (WGS) entry which is preliminary data.</text>
</comment>
<evidence type="ECO:0000313" key="4">
    <source>
        <dbReference type="Proteomes" id="UP000539538"/>
    </source>
</evidence>
<organism evidence="3 4">
    <name type="scientific">Aminobacter niigataensis</name>
    <dbReference type="NCBI Taxonomy" id="83265"/>
    <lineage>
        <taxon>Bacteria</taxon>
        <taxon>Pseudomonadati</taxon>
        <taxon>Pseudomonadota</taxon>
        <taxon>Alphaproteobacteria</taxon>
        <taxon>Hyphomicrobiales</taxon>
        <taxon>Phyllobacteriaceae</taxon>
        <taxon>Aminobacter</taxon>
    </lineage>
</organism>
<evidence type="ECO:0000313" key="3">
    <source>
        <dbReference type="EMBL" id="MBB4653184.1"/>
    </source>
</evidence>
<dbReference type="SUPFAM" id="SSF53850">
    <property type="entry name" value="Periplasmic binding protein-like II"/>
    <property type="match status" value="1"/>
</dbReference>
<dbReference type="InterPro" id="IPR027939">
    <property type="entry name" value="NMT1/THI5"/>
</dbReference>
<keyword evidence="4" id="KW-1185">Reference proteome</keyword>
<keyword evidence="1" id="KW-0732">Signal</keyword>
<gene>
    <name evidence="3" type="ORF">GGQ99_004969</name>
</gene>
<dbReference type="InterPro" id="IPR015168">
    <property type="entry name" value="SsuA/THI5"/>
</dbReference>
<proteinExistence type="predicted"/>
<name>A0ABR6L8Q6_9HYPH</name>
<dbReference type="PANTHER" id="PTHR31528:SF3">
    <property type="entry name" value="THIAMINE BIOSYNTHESIS PROTEIN HI_0357-RELATED"/>
    <property type="match status" value="1"/>
</dbReference>
<sequence>MNGMIETKLKRMGLALAALAGGLIGSGMAAHAQDKVGFATNWKAQGSQGGFYQAIADGTYKKYGLDVEIVQGGPQVNTRALLPAGKVDFLLSPSPQNALENNRAKIPTTIVAAFFQKDPQALMAHPGRYKELGDMKAAPMVFIGKPAQFTWWPWLKLKFGFSDDQVKPYNYTLAPFLTKPDSVQQAYATAEALYVDTFKPDVFMLADYGWTAYSNIIETRSELIQDNPDLVQRFVDASIIGWNNYLYGDRKQAYALIREDNPEMTEEKLEAEVAEIQRRGLADTGDAVDKGLGAIDLKRLAGFHDEMVEVGLYKPGEIDLKTAVTDQFVNKGVGLEVRKQLETK</sequence>
<feature type="chain" id="PRO_5045871903" evidence="1">
    <location>
        <begin position="33"/>
        <end position="344"/>
    </location>
</feature>
<dbReference type="PANTHER" id="PTHR31528">
    <property type="entry name" value="4-AMINO-5-HYDROXYMETHYL-2-METHYLPYRIMIDINE PHOSPHATE SYNTHASE THI11-RELATED"/>
    <property type="match status" value="1"/>
</dbReference>
<dbReference type="RefSeq" id="WP_246389727.1">
    <property type="nucleotide sequence ID" value="NZ_BAAAVZ010000021.1"/>
</dbReference>
<accession>A0ABR6L8Q6</accession>
<dbReference type="Pfam" id="PF09084">
    <property type="entry name" value="NMT1"/>
    <property type="match status" value="1"/>
</dbReference>
<evidence type="ECO:0000259" key="2">
    <source>
        <dbReference type="Pfam" id="PF09084"/>
    </source>
</evidence>
<dbReference type="Proteomes" id="UP000539538">
    <property type="component" value="Unassembled WGS sequence"/>
</dbReference>
<feature type="signal peptide" evidence="1">
    <location>
        <begin position="1"/>
        <end position="32"/>
    </location>
</feature>
<protein>
    <submittedName>
        <fullName evidence="3">NitT/TauT family transport system substrate-binding protein</fullName>
    </submittedName>
</protein>
<feature type="domain" description="SsuA/THI5-like" evidence="2">
    <location>
        <begin position="49"/>
        <end position="243"/>
    </location>
</feature>